<proteinExistence type="predicted"/>
<dbReference type="EMBL" id="JACJID010000004">
    <property type="protein sequence ID" value="MBA8928434.1"/>
    <property type="molecule type" value="Genomic_DNA"/>
</dbReference>
<evidence type="ECO:0000313" key="1">
    <source>
        <dbReference type="EMBL" id="MBA8928434.1"/>
    </source>
</evidence>
<keyword evidence="2" id="KW-1185">Reference proteome</keyword>
<name>A0ABR6BPE4_9PSEU</name>
<reference evidence="1 2" key="1">
    <citation type="submission" date="2020-08" db="EMBL/GenBank/DDBJ databases">
        <title>Genomic Encyclopedia of Archaeal and Bacterial Type Strains, Phase II (KMG-II): from individual species to whole genera.</title>
        <authorList>
            <person name="Goeker M."/>
        </authorList>
    </citation>
    <scope>NUCLEOTIDE SEQUENCE [LARGE SCALE GENOMIC DNA]</scope>
    <source>
        <strain evidence="1 2">DSM 43850</strain>
    </source>
</reference>
<protein>
    <submittedName>
        <fullName evidence="1">Uncharacterized protein</fullName>
    </submittedName>
</protein>
<dbReference type="Proteomes" id="UP000517916">
    <property type="component" value="Unassembled WGS sequence"/>
</dbReference>
<comment type="caution">
    <text evidence="1">The sequence shown here is derived from an EMBL/GenBank/DDBJ whole genome shotgun (WGS) entry which is preliminary data.</text>
</comment>
<sequence length="94" mass="10806">MEIQVDRVSVHAGDDTHSHVWTLTLPDDATLGEAVRHVWDASYLPHFVNGRGDWTVRPSRASEQRYAEVNEQRVEYLVDPNTRLTELTSTLFWG</sequence>
<accession>A0ABR6BPE4</accession>
<evidence type="ECO:0000313" key="2">
    <source>
        <dbReference type="Proteomes" id="UP000517916"/>
    </source>
</evidence>
<organism evidence="1 2">
    <name type="scientific">Kutzneria viridogrisea</name>
    <dbReference type="NCBI Taxonomy" id="47990"/>
    <lineage>
        <taxon>Bacteria</taxon>
        <taxon>Bacillati</taxon>
        <taxon>Actinomycetota</taxon>
        <taxon>Actinomycetes</taxon>
        <taxon>Pseudonocardiales</taxon>
        <taxon>Pseudonocardiaceae</taxon>
        <taxon>Kutzneria</taxon>
    </lineage>
</organism>
<gene>
    <name evidence="1" type="ORF">BC739_005651</name>
</gene>
<dbReference type="RefSeq" id="WP_182838891.1">
    <property type="nucleotide sequence ID" value="NZ_BAAABQ010000073.1"/>
</dbReference>